<evidence type="ECO:0000313" key="1">
    <source>
        <dbReference type="EMBL" id="ERF60350.1"/>
    </source>
</evidence>
<dbReference type="AlphaFoldDB" id="U1GQT6"/>
<reference evidence="1 2" key="1">
    <citation type="submission" date="2013-08" db="EMBL/GenBank/DDBJ databases">
        <authorList>
            <person name="Durkin A.S."/>
            <person name="Haft D.R."/>
            <person name="McCorrison J."/>
            <person name="Torralba M."/>
            <person name="Gillis M."/>
            <person name="Haft D.H."/>
            <person name="Methe B."/>
            <person name="Sutton G."/>
            <person name="Nelson K.E."/>
        </authorList>
    </citation>
    <scope>NUCLEOTIDE SEQUENCE [LARGE SCALE GENOMIC DNA]</scope>
    <source>
        <strain evidence="1 2">VPI DR56BR1116</strain>
    </source>
</reference>
<evidence type="ECO:0000313" key="2">
    <source>
        <dbReference type="Proteomes" id="UP000016412"/>
    </source>
</evidence>
<accession>U1GQT6</accession>
<proteinExistence type="predicted"/>
<dbReference type="STRING" id="1125725.HMPREF1325_2470"/>
<sequence length="41" mass="4403">MEPEGGTPKSPVFAARPQKAARNNMRTIQSACVLSLEFVGL</sequence>
<name>U1GQT6_TRESO</name>
<organism evidence="1 2">
    <name type="scientific">Treponema socranskii subsp. socranskii VPI DR56BR1116 = ATCC 35536</name>
    <dbReference type="NCBI Taxonomy" id="1125725"/>
    <lineage>
        <taxon>Bacteria</taxon>
        <taxon>Pseudomonadati</taxon>
        <taxon>Spirochaetota</taxon>
        <taxon>Spirochaetia</taxon>
        <taxon>Spirochaetales</taxon>
        <taxon>Treponemataceae</taxon>
        <taxon>Treponema</taxon>
    </lineage>
</organism>
<protein>
    <submittedName>
        <fullName evidence="1">Uncharacterized protein</fullName>
    </submittedName>
</protein>
<comment type="caution">
    <text evidence="1">The sequence shown here is derived from an EMBL/GenBank/DDBJ whole genome shotgun (WGS) entry which is preliminary data.</text>
</comment>
<dbReference type="Proteomes" id="UP000016412">
    <property type="component" value="Unassembled WGS sequence"/>
</dbReference>
<dbReference type="EMBL" id="AUZJ01000043">
    <property type="protein sequence ID" value="ERF60350.1"/>
    <property type="molecule type" value="Genomic_DNA"/>
</dbReference>
<gene>
    <name evidence="1" type="ORF">HMPREF1325_2470</name>
</gene>
<dbReference type="PATRIC" id="fig|1125725.3.peg.1644"/>